<dbReference type="RefSeq" id="WP_114584935.1">
    <property type="nucleotide sequence ID" value="NZ_CP031148.1"/>
</dbReference>
<reference evidence="3 4" key="1">
    <citation type="submission" date="2018-07" db="EMBL/GenBank/DDBJ databases">
        <title>Genome sequences of Haloplanus sp. CBA1112.</title>
        <authorList>
            <person name="Kim Y.B."/>
            <person name="Roh S.W."/>
        </authorList>
    </citation>
    <scope>NUCLEOTIDE SEQUENCE [LARGE SCALE GENOMIC DNA]</scope>
    <source>
        <strain evidence="3 4">CBA1112</strain>
    </source>
</reference>
<dbReference type="SUPFAM" id="SSF52402">
    <property type="entry name" value="Adenine nucleotide alpha hydrolases-like"/>
    <property type="match status" value="1"/>
</dbReference>
<protein>
    <submittedName>
        <fullName evidence="2">Universal stress protein</fullName>
    </submittedName>
</protein>
<proteinExistence type="predicted"/>
<dbReference type="InterPro" id="IPR006016">
    <property type="entry name" value="UspA"/>
</dbReference>
<accession>A0A345E0R4</accession>
<dbReference type="Proteomes" id="UP000253273">
    <property type="component" value="Chromosome"/>
</dbReference>
<dbReference type="AlphaFoldDB" id="A0A345E0R4"/>
<dbReference type="OrthoDB" id="213488at2157"/>
<dbReference type="Proteomes" id="UP000252985">
    <property type="component" value="Chromosome"/>
</dbReference>
<sequence>MKLLLGIGGSDDSIRALERAVDRVAETGDDLTVAILRNPATEVDPAAIEERVRAVLDDAGVSAPIRQLEGDPGSRLVDLAEREDFDRIVLGGGETSPMGKIKLGGIAEFVLLNSHVSVTLVR</sequence>
<dbReference type="EMBL" id="CP031150">
    <property type="protein sequence ID" value="AXG05786.1"/>
    <property type="molecule type" value="Genomic_DNA"/>
</dbReference>
<dbReference type="InterPro" id="IPR014729">
    <property type="entry name" value="Rossmann-like_a/b/a_fold"/>
</dbReference>
<reference evidence="2 5" key="2">
    <citation type="submission" date="2018-07" db="EMBL/GenBank/DDBJ databases">
        <title>Genome sequences of Haloplanus sp. CBA1113.</title>
        <authorList>
            <person name="Kim Y.B."/>
            <person name="Roh S.W."/>
        </authorList>
    </citation>
    <scope>NUCLEOTIDE SEQUENCE [LARGE SCALE GENOMIC DNA]</scope>
    <source>
        <strain evidence="2 5">CBA1113</strain>
    </source>
</reference>
<organism evidence="2 5">
    <name type="scientific">Haloplanus rubicundus</name>
    <dbReference type="NCBI Taxonomy" id="1547898"/>
    <lineage>
        <taxon>Archaea</taxon>
        <taxon>Methanobacteriati</taxon>
        <taxon>Methanobacteriota</taxon>
        <taxon>Stenosarchaea group</taxon>
        <taxon>Halobacteria</taxon>
        <taxon>Halobacteriales</taxon>
        <taxon>Haloferacaceae</taxon>
        <taxon>Haloplanus</taxon>
    </lineage>
</organism>
<evidence type="ECO:0000313" key="4">
    <source>
        <dbReference type="Proteomes" id="UP000252985"/>
    </source>
</evidence>
<evidence type="ECO:0000313" key="2">
    <source>
        <dbReference type="EMBL" id="AXG05786.1"/>
    </source>
</evidence>
<dbReference type="KEGG" id="haj:DU500_04680"/>
<name>A0A345E0R4_9EURY</name>
<keyword evidence="5" id="KW-1185">Reference proteome</keyword>
<evidence type="ECO:0000313" key="5">
    <source>
        <dbReference type="Proteomes" id="UP000253273"/>
    </source>
</evidence>
<dbReference type="Gene3D" id="3.40.50.620">
    <property type="entry name" value="HUPs"/>
    <property type="match status" value="1"/>
</dbReference>
<dbReference type="CDD" id="cd00293">
    <property type="entry name" value="USP-like"/>
    <property type="match status" value="1"/>
</dbReference>
<gene>
    <name evidence="3" type="ORF">DU484_04205</name>
    <name evidence="2" type="ORF">DU500_04680</name>
</gene>
<dbReference type="GeneID" id="37286153"/>
<dbReference type="Pfam" id="PF00582">
    <property type="entry name" value="Usp"/>
    <property type="match status" value="1"/>
</dbReference>
<dbReference type="KEGG" id="haq:DU484_04205"/>
<evidence type="ECO:0000313" key="3">
    <source>
        <dbReference type="EMBL" id="AXG09125.1"/>
    </source>
</evidence>
<feature type="domain" description="UspA" evidence="1">
    <location>
        <begin position="2"/>
        <end position="122"/>
    </location>
</feature>
<dbReference type="EMBL" id="CP031148">
    <property type="protein sequence ID" value="AXG09125.1"/>
    <property type="molecule type" value="Genomic_DNA"/>
</dbReference>
<evidence type="ECO:0000259" key="1">
    <source>
        <dbReference type="Pfam" id="PF00582"/>
    </source>
</evidence>
<accession>A0A345EAA3</accession>